<dbReference type="PANTHER" id="PTHR22744">
    <property type="entry name" value="HELIX LOOP HELIX PROTEIN 21-RELATED"/>
    <property type="match status" value="1"/>
</dbReference>
<feature type="domain" description="BTB" evidence="1">
    <location>
        <begin position="15"/>
        <end position="74"/>
    </location>
</feature>
<keyword evidence="3" id="KW-1185">Reference proteome</keyword>
<dbReference type="AlphaFoldDB" id="A0AAV5TA95"/>
<name>A0AAV5TA95_9BILA</name>
<dbReference type="EMBL" id="BTSX01000003">
    <property type="protein sequence ID" value="GMS91013.1"/>
    <property type="molecule type" value="Genomic_DNA"/>
</dbReference>
<reference evidence="2" key="1">
    <citation type="submission" date="2023-10" db="EMBL/GenBank/DDBJ databases">
        <title>Genome assembly of Pristionchus species.</title>
        <authorList>
            <person name="Yoshida K."/>
            <person name="Sommer R.J."/>
        </authorList>
    </citation>
    <scope>NUCLEOTIDE SEQUENCE</scope>
    <source>
        <strain evidence="2">RS0144</strain>
    </source>
</reference>
<dbReference type="SMART" id="SM00225">
    <property type="entry name" value="BTB"/>
    <property type="match status" value="1"/>
</dbReference>
<feature type="non-terminal residue" evidence="2">
    <location>
        <position position="1"/>
    </location>
</feature>
<protein>
    <recommendedName>
        <fullName evidence="1">BTB domain-containing protein</fullName>
    </recommendedName>
</protein>
<comment type="caution">
    <text evidence="2">The sequence shown here is derived from an EMBL/GenBank/DDBJ whole genome shotgun (WGS) entry which is preliminary data.</text>
</comment>
<sequence length="177" mass="20724">SFTRRPTMDPKSSIHDIILVLDEHKFPVNKQDLASQSSYFDALFFRDFKESKQEKIVIKDADPEDFGELLSMIYGVSTEPTTVENTIRYLEMADRFDLQIVKDRLENFLLVTDLISIHRKILIAEDHRLEILKSVVLHLYKNNEMNLRALKKSPEFSKISDSMKNLLFDNTTDILER</sequence>
<accession>A0AAV5TA95</accession>
<dbReference type="Gene3D" id="3.30.710.10">
    <property type="entry name" value="Potassium Channel Kv1.1, Chain A"/>
    <property type="match status" value="1"/>
</dbReference>
<proteinExistence type="predicted"/>
<dbReference type="PANTHER" id="PTHR22744:SF14">
    <property type="entry name" value="BTB DOMAIN-CONTAINING PROTEIN-RELATED"/>
    <property type="match status" value="1"/>
</dbReference>
<evidence type="ECO:0000259" key="1">
    <source>
        <dbReference type="PROSITE" id="PS50097"/>
    </source>
</evidence>
<dbReference type="SUPFAM" id="SSF54695">
    <property type="entry name" value="POZ domain"/>
    <property type="match status" value="1"/>
</dbReference>
<dbReference type="PROSITE" id="PS50097">
    <property type="entry name" value="BTB"/>
    <property type="match status" value="1"/>
</dbReference>
<organism evidence="2 3">
    <name type="scientific">Pristionchus entomophagus</name>
    <dbReference type="NCBI Taxonomy" id="358040"/>
    <lineage>
        <taxon>Eukaryota</taxon>
        <taxon>Metazoa</taxon>
        <taxon>Ecdysozoa</taxon>
        <taxon>Nematoda</taxon>
        <taxon>Chromadorea</taxon>
        <taxon>Rhabditida</taxon>
        <taxon>Rhabditina</taxon>
        <taxon>Diplogasteromorpha</taxon>
        <taxon>Diplogasteroidea</taxon>
        <taxon>Neodiplogasteridae</taxon>
        <taxon>Pristionchus</taxon>
    </lineage>
</organism>
<dbReference type="Pfam" id="PF00651">
    <property type="entry name" value="BTB"/>
    <property type="match status" value="1"/>
</dbReference>
<dbReference type="Proteomes" id="UP001432027">
    <property type="component" value="Unassembled WGS sequence"/>
</dbReference>
<dbReference type="InterPro" id="IPR000210">
    <property type="entry name" value="BTB/POZ_dom"/>
</dbReference>
<evidence type="ECO:0000313" key="2">
    <source>
        <dbReference type="EMBL" id="GMS91013.1"/>
    </source>
</evidence>
<evidence type="ECO:0000313" key="3">
    <source>
        <dbReference type="Proteomes" id="UP001432027"/>
    </source>
</evidence>
<dbReference type="InterPro" id="IPR011333">
    <property type="entry name" value="SKP1/BTB/POZ_sf"/>
</dbReference>
<gene>
    <name evidence="2" type="ORF">PENTCL1PPCAC_13188</name>
</gene>